<dbReference type="Gene3D" id="3.40.30.120">
    <property type="match status" value="1"/>
</dbReference>
<dbReference type="PANTHER" id="PTHR43004:SF19">
    <property type="entry name" value="BINDING MONOOXYGENASE, PUTATIVE (JCVI)-RELATED"/>
    <property type="match status" value="1"/>
</dbReference>
<dbReference type="InterPro" id="IPR002938">
    <property type="entry name" value="FAD-bd"/>
</dbReference>
<organism evidence="5 6">
    <name type="scientific">[Actinomadura] parvosata subsp. kistnae</name>
    <dbReference type="NCBI Taxonomy" id="1909395"/>
    <lineage>
        <taxon>Bacteria</taxon>
        <taxon>Bacillati</taxon>
        <taxon>Actinomycetota</taxon>
        <taxon>Actinomycetes</taxon>
        <taxon>Streptosporangiales</taxon>
        <taxon>Streptosporangiaceae</taxon>
        <taxon>Nonomuraea</taxon>
    </lineage>
</organism>
<dbReference type="RefSeq" id="WP_080038270.1">
    <property type="nucleotide sequence ID" value="NZ_CP017717.1"/>
</dbReference>
<evidence type="ECO:0000259" key="4">
    <source>
        <dbReference type="Pfam" id="PF01494"/>
    </source>
</evidence>
<dbReference type="Proteomes" id="UP000190797">
    <property type="component" value="Chromosome"/>
</dbReference>
<reference evidence="6" key="1">
    <citation type="journal article" date="2017" name="Med. Chem. Commun.">
        <title>Nonomuraea sp. ATCC 55076 harbours the largest actinomycete chromosome to date and the kistamicin biosynthetic gene cluster.</title>
        <authorList>
            <person name="Nazari B."/>
            <person name="Forneris C.C."/>
            <person name="Gibson M.I."/>
            <person name="Moon K."/>
            <person name="Schramma K.R."/>
            <person name="Seyedsayamdost M.R."/>
        </authorList>
    </citation>
    <scope>NUCLEOTIDE SEQUENCE [LARGE SCALE GENOMIC DNA]</scope>
    <source>
        <strain evidence="6">ATCC 55076</strain>
    </source>
</reference>
<keyword evidence="6" id="KW-1185">Reference proteome</keyword>
<feature type="domain" description="FAD-binding" evidence="4">
    <location>
        <begin position="2"/>
        <end position="356"/>
    </location>
</feature>
<dbReference type="InterPro" id="IPR050641">
    <property type="entry name" value="RIFMO-like"/>
</dbReference>
<dbReference type="Pfam" id="PF01494">
    <property type="entry name" value="FAD_binding_3"/>
    <property type="match status" value="1"/>
</dbReference>
<evidence type="ECO:0000256" key="1">
    <source>
        <dbReference type="ARBA" id="ARBA00001974"/>
    </source>
</evidence>
<dbReference type="InterPro" id="IPR036188">
    <property type="entry name" value="FAD/NAD-bd_sf"/>
</dbReference>
<dbReference type="Gene3D" id="3.50.50.60">
    <property type="entry name" value="FAD/NAD(P)-binding domain"/>
    <property type="match status" value="2"/>
</dbReference>
<dbReference type="GO" id="GO:0071949">
    <property type="term" value="F:FAD binding"/>
    <property type="evidence" value="ECO:0007669"/>
    <property type="project" value="InterPro"/>
</dbReference>
<dbReference type="AlphaFoldDB" id="A0A1U9ZVY8"/>
<proteinExistence type="predicted"/>
<accession>A0A1U9ZVY8</accession>
<dbReference type="Pfam" id="PF21274">
    <property type="entry name" value="Rng_hyd_C"/>
    <property type="match status" value="1"/>
</dbReference>
<sequence>MDADVIIVGAGPVGLLLAAELRLGGVHPLVVERLDEPAEQTKARGIGPLATEALWRRGLGPQLDRARPGGTRDLARDHGTTLGHFANLHKLVPDERRRGTQIWQPELERILTAHAEELGVRILRGHRVVALEPDPGSAHAGDGDGGGDGVTIVVATSRGERRLRARFVVGCDGGHSTVRELAAFPFPGTPALLRTIAGRVRFAGPVPAPGRYDTGTFLRGGDMAGVTEPATAGHGLGRRATAEHGPDGPVTARELAAAIRRVTGADVRIEEIHDDRRFGDQARQAATYRLGPVFLAGDAAHVHSPSGGQGLNLGLMDAMNLGWKLAAVVRGDAPPSLLDTYTRERHPAGEAVLRNTRAQSALLAPGPHVDALRDIMDEVLDLPAANRYFTELLSGVNLRYDLPYPAPAPAGRHCPDLELVTVNDDDGRDGGEGAVSRLHEHLRTGRGLLLLTPPTRHLARHAAGRVEVVTVTNTEPLLLRPDAVIAWQAGDEASLAVALDTWFGSPC</sequence>
<keyword evidence="2" id="KW-0285">Flavoprotein</keyword>
<dbReference type="SUPFAM" id="SSF51905">
    <property type="entry name" value="FAD/NAD(P)-binding domain"/>
    <property type="match status" value="1"/>
</dbReference>
<dbReference type="KEGG" id="noa:BKM31_12160"/>
<comment type="cofactor">
    <cofactor evidence="1">
        <name>FAD</name>
        <dbReference type="ChEBI" id="CHEBI:57692"/>
    </cofactor>
</comment>
<dbReference type="STRING" id="1909395.BKM31_12160"/>
<evidence type="ECO:0000313" key="5">
    <source>
        <dbReference type="EMBL" id="AQZ62126.1"/>
    </source>
</evidence>
<dbReference type="GO" id="GO:0016709">
    <property type="term" value="F:oxidoreductase activity, acting on paired donors, with incorporation or reduction of molecular oxygen, NAD(P)H as one donor, and incorporation of one atom of oxygen"/>
    <property type="evidence" value="ECO:0007669"/>
    <property type="project" value="UniProtKB-ARBA"/>
</dbReference>
<name>A0A1U9ZVY8_9ACTN</name>
<evidence type="ECO:0000256" key="3">
    <source>
        <dbReference type="ARBA" id="ARBA00022827"/>
    </source>
</evidence>
<keyword evidence="3" id="KW-0274">FAD</keyword>
<dbReference type="OrthoDB" id="8670884at2"/>
<evidence type="ECO:0000256" key="2">
    <source>
        <dbReference type="ARBA" id="ARBA00022630"/>
    </source>
</evidence>
<gene>
    <name evidence="5" type="ORF">BKM31_12160</name>
</gene>
<evidence type="ECO:0000313" key="6">
    <source>
        <dbReference type="Proteomes" id="UP000190797"/>
    </source>
</evidence>
<dbReference type="EMBL" id="CP017717">
    <property type="protein sequence ID" value="AQZ62126.1"/>
    <property type="molecule type" value="Genomic_DNA"/>
</dbReference>
<protein>
    <recommendedName>
        <fullName evidence="4">FAD-binding domain-containing protein</fullName>
    </recommendedName>
</protein>
<dbReference type="PRINTS" id="PR00420">
    <property type="entry name" value="RNGMNOXGNASE"/>
</dbReference>
<dbReference type="PANTHER" id="PTHR43004">
    <property type="entry name" value="TRK SYSTEM POTASSIUM UPTAKE PROTEIN"/>
    <property type="match status" value="1"/>
</dbReference>